<evidence type="ECO:0000313" key="3">
    <source>
        <dbReference type="EMBL" id="KAF2025381.1"/>
    </source>
</evidence>
<dbReference type="CDD" id="cd11061">
    <property type="entry name" value="CYP67-like"/>
    <property type="match status" value="1"/>
</dbReference>
<keyword evidence="2" id="KW-0812">Transmembrane</keyword>
<keyword evidence="4" id="KW-1185">Reference proteome</keyword>
<feature type="transmembrane region" description="Helical" evidence="2">
    <location>
        <begin position="63"/>
        <end position="90"/>
    </location>
</feature>
<dbReference type="GO" id="GO:0004497">
    <property type="term" value="F:monooxygenase activity"/>
    <property type="evidence" value="ECO:0007669"/>
    <property type="project" value="InterPro"/>
</dbReference>
<dbReference type="OrthoDB" id="6692864at2759"/>
<proteinExistence type="predicted"/>
<evidence type="ECO:0000256" key="2">
    <source>
        <dbReference type="SAM" id="Phobius"/>
    </source>
</evidence>
<protein>
    <submittedName>
        <fullName evidence="3">Cytochrome P450 67</fullName>
    </submittedName>
</protein>
<dbReference type="PRINTS" id="PR00385">
    <property type="entry name" value="P450"/>
</dbReference>
<keyword evidence="2" id="KW-0472">Membrane</keyword>
<dbReference type="InterPro" id="IPR050121">
    <property type="entry name" value="Cytochrome_P450_monoxygenase"/>
</dbReference>
<dbReference type="InterPro" id="IPR002401">
    <property type="entry name" value="Cyt_P450_E_grp-I"/>
</dbReference>
<reference evidence="3" key="1">
    <citation type="journal article" date="2020" name="Stud. Mycol.">
        <title>101 Dothideomycetes genomes: a test case for predicting lifestyles and emergence of pathogens.</title>
        <authorList>
            <person name="Haridas S."/>
            <person name="Albert R."/>
            <person name="Binder M."/>
            <person name="Bloem J."/>
            <person name="Labutti K."/>
            <person name="Salamov A."/>
            <person name="Andreopoulos B."/>
            <person name="Baker S."/>
            <person name="Barry K."/>
            <person name="Bills G."/>
            <person name="Bluhm B."/>
            <person name="Cannon C."/>
            <person name="Castanera R."/>
            <person name="Culley D."/>
            <person name="Daum C."/>
            <person name="Ezra D."/>
            <person name="Gonzalez J."/>
            <person name="Henrissat B."/>
            <person name="Kuo A."/>
            <person name="Liang C."/>
            <person name="Lipzen A."/>
            <person name="Lutzoni F."/>
            <person name="Magnuson J."/>
            <person name="Mondo S."/>
            <person name="Nolan M."/>
            <person name="Ohm R."/>
            <person name="Pangilinan J."/>
            <person name="Park H.-J."/>
            <person name="Ramirez L."/>
            <person name="Alfaro M."/>
            <person name="Sun H."/>
            <person name="Tritt A."/>
            <person name="Yoshinaga Y."/>
            <person name="Zwiers L.-H."/>
            <person name="Turgeon B."/>
            <person name="Goodwin S."/>
            <person name="Spatafora J."/>
            <person name="Crous P."/>
            <person name="Grigoriev I."/>
        </authorList>
    </citation>
    <scope>NUCLEOTIDE SEQUENCE</scope>
    <source>
        <strain evidence="3">CBS 110217</strain>
    </source>
</reference>
<dbReference type="AlphaFoldDB" id="A0A9P4LG98"/>
<feature type="binding site" description="axial binding residue" evidence="1">
    <location>
        <position position="500"/>
    </location>
    <ligand>
        <name>heme</name>
        <dbReference type="ChEBI" id="CHEBI:30413"/>
    </ligand>
    <ligandPart>
        <name>Fe</name>
        <dbReference type="ChEBI" id="CHEBI:18248"/>
    </ligandPart>
</feature>
<dbReference type="InterPro" id="IPR036396">
    <property type="entry name" value="Cyt_P450_sf"/>
</dbReference>
<accession>A0A9P4LG98</accession>
<comment type="cofactor">
    <cofactor evidence="1">
        <name>heme</name>
        <dbReference type="ChEBI" id="CHEBI:30413"/>
    </cofactor>
</comment>
<feature type="transmembrane region" description="Helical" evidence="2">
    <location>
        <begin position="37"/>
        <end position="57"/>
    </location>
</feature>
<sequence>MEAINDMACADAFHTAGAAALLGVLFHLLLQPIEFEFVMFHFMAASIVSFFGLTYAFAELGGFGVVGALGKASLFASSFNIALLSSIAVYRLAFHRCRKFPGPVGAKLTRFYAANLSAKNTQYYLELAKMHEQYGDFVRTGPREISILRKSAVPLIYGPNSETRKSTWYGQTGNDPKKNSIHMTRDFNGHRLRRRAWDRGFSIKAIGTYEPRIKAKADLFMSQLAKNAGKPMDASAWAMFFSFDVMGEVGFGKDFNNLNSGVEHEAIRGVHSHMSMLGTMGQVPWLLNVLSCIPGAAAGYTEFFSFCAGQIREKHRTYDKEKYPQDIVSWLLKAIKDKEPSASPSPEALEDDSRVVIIAGSETTATTLAGVLFFLAKFPETQKKLQRFLDMAMPGGYEQWNYEAVKSVSYLDDVISETLRLRPALLTGGPRETRAKGLQIDEVYIPGNTNVLISTHCIQRDPRWWKQAEEFIPERFGEKRVEMGTDEAPYLPFSLGAYSCPGKNLAQLSLRTSLSAIAQNFDVSFASGETGESFEKDTLDTFTVTLPPLQLAFTPRNKV</sequence>
<dbReference type="InterPro" id="IPR001128">
    <property type="entry name" value="Cyt_P450"/>
</dbReference>
<dbReference type="PRINTS" id="PR00463">
    <property type="entry name" value="EP450I"/>
</dbReference>
<name>A0A9P4LG98_9PLEO</name>
<dbReference type="Proteomes" id="UP000799777">
    <property type="component" value="Unassembled WGS sequence"/>
</dbReference>
<keyword evidence="2" id="KW-1133">Transmembrane helix</keyword>
<evidence type="ECO:0000256" key="1">
    <source>
        <dbReference type="PIRSR" id="PIRSR602401-1"/>
    </source>
</evidence>
<dbReference type="GO" id="GO:0005506">
    <property type="term" value="F:iron ion binding"/>
    <property type="evidence" value="ECO:0007669"/>
    <property type="project" value="InterPro"/>
</dbReference>
<dbReference type="Gene3D" id="1.10.630.10">
    <property type="entry name" value="Cytochrome P450"/>
    <property type="match status" value="1"/>
</dbReference>
<dbReference type="PANTHER" id="PTHR24305">
    <property type="entry name" value="CYTOCHROME P450"/>
    <property type="match status" value="1"/>
</dbReference>
<evidence type="ECO:0000313" key="4">
    <source>
        <dbReference type="Proteomes" id="UP000799777"/>
    </source>
</evidence>
<dbReference type="Pfam" id="PF00067">
    <property type="entry name" value="p450"/>
    <property type="match status" value="1"/>
</dbReference>
<comment type="caution">
    <text evidence="3">The sequence shown here is derived from an EMBL/GenBank/DDBJ whole genome shotgun (WGS) entry which is preliminary data.</text>
</comment>
<dbReference type="PANTHER" id="PTHR24305:SF78">
    <property type="entry name" value="P450, PUTATIVE (EUROFUNG)-RELATED"/>
    <property type="match status" value="1"/>
</dbReference>
<feature type="transmembrane region" description="Helical" evidence="2">
    <location>
        <begin position="12"/>
        <end position="30"/>
    </location>
</feature>
<dbReference type="SUPFAM" id="SSF48264">
    <property type="entry name" value="Cytochrome P450"/>
    <property type="match status" value="1"/>
</dbReference>
<dbReference type="GO" id="GO:0016705">
    <property type="term" value="F:oxidoreductase activity, acting on paired donors, with incorporation or reduction of molecular oxygen"/>
    <property type="evidence" value="ECO:0007669"/>
    <property type="project" value="InterPro"/>
</dbReference>
<organism evidence="3 4">
    <name type="scientific">Setomelanomma holmii</name>
    <dbReference type="NCBI Taxonomy" id="210430"/>
    <lineage>
        <taxon>Eukaryota</taxon>
        <taxon>Fungi</taxon>
        <taxon>Dikarya</taxon>
        <taxon>Ascomycota</taxon>
        <taxon>Pezizomycotina</taxon>
        <taxon>Dothideomycetes</taxon>
        <taxon>Pleosporomycetidae</taxon>
        <taxon>Pleosporales</taxon>
        <taxon>Pleosporineae</taxon>
        <taxon>Phaeosphaeriaceae</taxon>
        <taxon>Setomelanomma</taxon>
    </lineage>
</organism>
<gene>
    <name evidence="3" type="ORF">EK21DRAFT_103984</name>
</gene>
<dbReference type="GO" id="GO:0020037">
    <property type="term" value="F:heme binding"/>
    <property type="evidence" value="ECO:0007669"/>
    <property type="project" value="InterPro"/>
</dbReference>
<dbReference type="EMBL" id="ML978267">
    <property type="protein sequence ID" value="KAF2025381.1"/>
    <property type="molecule type" value="Genomic_DNA"/>
</dbReference>
<keyword evidence="1" id="KW-0349">Heme</keyword>
<keyword evidence="1" id="KW-0479">Metal-binding</keyword>
<keyword evidence="1" id="KW-0408">Iron</keyword>